<dbReference type="Proteomes" id="UP000007799">
    <property type="component" value="Unassembled WGS sequence"/>
</dbReference>
<comment type="catalytic activity">
    <reaction evidence="8">
        <text>L-threonyl-[protein] + ATP = O-phospho-L-threonyl-[protein] + ADP + H(+)</text>
        <dbReference type="Rhea" id="RHEA:46608"/>
        <dbReference type="Rhea" id="RHEA-COMP:11060"/>
        <dbReference type="Rhea" id="RHEA-COMP:11605"/>
        <dbReference type="ChEBI" id="CHEBI:15378"/>
        <dbReference type="ChEBI" id="CHEBI:30013"/>
        <dbReference type="ChEBI" id="CHEBI:30616"/>
        <dbReference type="ChEBI" id="CHEBI:61977"/>
        <dbReference type="ChEBI" id="CHEBI:456216"/>
        <dbReference type="EC" id="2.7.11.1"/>
    </reaction>
</comment>
<keyword evidence="15" id="KW-1185">Reference proteome</keyword>
<evidence type="ECO:0000256" key="5">
    <source>
        <dbReference type="ARBA" id="ARBA00022741"/>
    </source>
</evidence>
<accession>F2UQC7</accession>
<feature type="region of interest" description="Disordered" evidence="11">
    <location>
        <begin position="297"/>
        <end position="322"/>
    </location>
</feature>
<keyword evidence="6 14" id="KW-0418">Kinase</keyword>
<evidence type="ECO:0000256" key="6">
    <source>
        <dbReference type="ARBA" id="ARBA00022777"/>
    </source>
</evidence>
<name>F2UQC7_SALR5</name>
<dbReference type="InterPro" id="IPR024205">
    <property type="entry name" value="Mst1_2_SARAH_domain"/>
</dbReference>
<dbReference type="GO" id="GO:0005737">
    <property type="term" value="C:cytoplasm"/>
    <property type="evidence" value="ECO:0007669"/>
    <property type="project" value="TreeGrafter"/>
</dbReference>
<keyword evidence="7 10" id="KW-0067">ATP-binding</keyword>
<feature type="binding site" evidence="10">
    <location>
        <position position="53"/>
    </location>
    <ligand>
        <name>ATP</name>
        <dbReference type="ChEBI" id="CHEBI:30616"/>
    </ligand>
</feature>
<dbReference type="STRING" id="946362.F2UQC7"/>
<reference evidence="14" key="1">
    <citation type="submission" date="2009-08" db="EMBL/GenBank/DDBJ databases">
        <title>Annotation of Salpingoeca rosetta.</title>
        <authorList>
            <consortium name="The Broad Institute Genome Sequencing Platform"/>
            <person name="Russ C."/>
            <person name="Cuomo C."/>
            <person name="Burger G."/>
            <person name="Gray M.W."/>
            <person name="Holland P.W.H."/>
            <person name="King N."/>
            <person name="Lang F.B.F."/>
            <person name="Roger A.J."/>
            <person name="Ruiz-Trillo I."/>
            <person name="Young S.K."/>
            <person name="Zeng Q."/>
            <person name="Gargeya S."/>
            <person name="Alvarado L."/>
            <person name="Berlin A."/>
            <person name="Chapman S.B."/>
            <person name="Chen Z."/>
            <person name="Freedman E."/>
            <person name="Gellesch M."/>
            <person name="Goldberg J."/>
            <person name="Griggs A."/>
            <person name="Gujja S."/>
            <person name="Heilman E."/>
            <person name="Heiman D."/>
            <person name="Howarth C."/>
            <person name="Mehta T."/>
            <person name="Neiman D."/>
            <person name="Pearson M."/>
            <person name="Roberts A."/>
            <person name="Saif S."/>
            <person name="Shea T."/>
            <person name="Shenoy N."/>
            <person name="Sisk P."/>
            <person name="Stolte C."/>
            <person name="Sykes S."/>
            <person name="White J."/>
            <person name="Yandava C."/>
            <person name="Haas B."/>
            <person name="Nusbaum C."/>
            <person name="Birren B."/>
        </authorList>
    </citation>
    <scope>NUCLEOTIDE SEQUENCE [LARGE SCALE GENOMIC DNA]</scope>
    <source>
        <strain evidence="14">ATCC 50818</strain>
    </source>
</reference>
<evidence type="ECO:0000256" key="10">
    <source>
        <dbReference type="PROSITE-ProRule" id="PRU10141"/>
    </source>
</evidence>
<sequence>MTTTQPQSYRLDDETLKKQPEDVFDLLDKLGEGSYGAVHKASHKTTGQVFAVKIVAVDTDLQEIIKEISIMQQCDSDHVVKYFGSYFKLSDLWIVMEYCGGGSVADIMRLRRKPMEVEHIQIVVSDVLQGLTYLHSQRKIHRDIKAGNILLSDEGHAKLADFGVAGQLSDSMAKRNTVIGTPYWMAPEVIQEVGYDEKADIWSVGITCIEMAEGRPPHADIHPMRAIFMIPTHAPPTLRSPSAWPSAFNAFLSSCLVKAPASRRAASDLQQHEFVTSAPSSRALLLRVIHETQEIIAERGRYPAEDSSANDGGDDDAQPAGVDDATIIKNDSLQPVDSSTVVVRDDIDIDTACGTMVVNEASDGEDDADTMKQGSAHASYKPAFLAHFEQQEQAQPTETNEPGIVKHEVVELTETEIVERIARLDEEMERELGELRQLYQAKRDPITKAIEAKRAAVSQ</sequence>
<evidence type="ECO:0000256" key="1">
    <source>
        <dbReference type="ARBA" id="ARBA00008874"/>
    </source>
</evidence>
<evidence type="ECO:0000313" key="14">
    <source>
        <dbReference type="EMBL" id="EGD79795.1"/>
    </source>
</evidence>
<evidence type="ECO:0000256" key="8">
    <source>
        <dbReference type="ARBA" id="ARBA00047899"/>
    </source>
</evidence>
<dbReference type="InterPro" id="IPR000719">
    <property type="entry name" value="Prot_kinase_dom"/>
</dbReference>
<dbReference type="GeneID" id="16069282"/>
<proteinExistence type="inferred from homology"/>
<dbReference type="FunFam" id="1.10.510.10:FF:000605">
    <property type="entry name" value="serine/threonine-protein kinase 3 isoform X2"/>
    <property type="match status" value="1"/>
</dbReference>
<feature type="domain" description="Protein kinase" evidence="12">
    <location>
        <begin position="24"/>
        <end position="275"/>
    </location>
</feature>
<protein>
    <recommendedName>
        <fullName evidence="2">non-specific serine/threonine protein kinase</fullName>
        <ecNumber evidence="2">2.7.11.1</ecNumber>
    </recommendedName>
</protein>
<dbReference type="GO" id="GO:0007165">
    <property type="term" value="P:signal transduction"/>
    <property type="evidence" value="ECO:0007669"/>
    <property type="project" value="InterPro"/>
</dbReference>
<dbReference type="GO" id="GO:0004674">
    <property type="term" value="F:protein serine/threonine kinase activity"/>
    <property type="evidence" value="ECO:0007669"/>
    <property type="project" value="UniProtKB-KW"/>
</dbReference>
<organism evidence="15">
    <name type="scientific">Salpingoeca rosetta (strain ATCC 50818 / BSB-021)</name>
    <dbReference type="NCBI Taxonomy" id="946362"/>
    <lineage>
        <taxon>Eukaryota</taxon>
        <taxon>Choanoflagellata</taxon>
        <taxon>Craspedida</taxon>
        <taxon>Salpingoecidae</taxon>
        <taxon>Salpingoeca</taxon>
    </lineage>
</organism>
<dbReference type="FunFam" id="3.30.200.20:FF:000040">
    <property type="entry name" value="Dual specificity mitogen-activated protein kinase kinase"/>
    <property type="match status" value="1"/>
</dbReference>
<comment type="catalytic activity">
    <reaction evidence="9">
        <text>L-seryl-[protein] + ATP = O-phospho-L-seryl-[protein] + ADP + H(+)</text>
        <dbReference type="Rhea" id="RHEA:17989"/>
        <dbReference type="Rhea" id="RHEA-COMP:9863"/>
        <dbReference type="Rhea" id="RHEA-COMP:11604"/>
        <dbReference type="ChEBI" id="CHEBI:15378"/>
        <dbReference type="ChEBI" id="CHEBI:29999"/>
        <dbReference type="ChEBI" id="CHEBI:30616"/>
        <dbReference type="ChEBI" id="CHEBI:83421"/>
        <dbReference type="ChEBI" id="CHEBI:456216"/>
        <dbReference type="EC" id="2.7.11.1"/>
    </reaction>
</comment>
<dbReference type="CDD" id="cd06612">
    <property type="entry name" value="STKc_MST1_2"/>
    <property type="match status" value="1"/>
</dbReference>
<dbReference type="EC" id="2.7.11.1" evidence="2"/>
<evidence type="ECO:0000256" key="7">
    <source>
        <dbReference type="ARBA" id="ARBA00022840"/>
    </source>
</evidence>
<gene>
    <name evidence="14" type="ORF">PTSG_10780</name>
</gene>
<dbReference type="InterPro" id="IPR011524">
    <property type="entry name" value="SARAH_dom"/>
</dbReference>
<dbReference type="FunCoup" id="F2UQC7">
    <property type="interactions" value="1792"/>
</dbReference>
<evidence type="ECO:0000256" key="9">
    <source>
        <dbReference type="ARBA" id="ARBA00048679"/>
    </source>
</evidence>
<dbReference type="RefSeq" id="XP_004988744.1">
    <property type="nucleotide sequence ID" value="XM_004988687.1"/>
</dbReference>
<keyword evidence="4" id="KW-0808">Transferase</keyword>
<dbReference type="OrthoDB" id="8693905at2759"/>
<dbReference type="OMA" id="CDAMKIT"/>
<dbReference type="PANTHER" id="PTHR48012">
    <property type="entry name" value="STERILE20-LIKE KINASE, ISOFORM B-RELATED"/>
    <property type="match status" value="1"/>
</dbReference>
<evidence type="ECO:0000259" key="12">
    <source>
        <dbReference type="PROSITE" id="PS50011"/>
    </source>
</evidence>
<dbReference type="SMART" id="SM00220">
    <property type="entry name" value="S_TKc"/>
    <property type="match status" value="1"/>
</dbReference>
<dbReference type="EMBL" id="GL832988">
    <property type="protein sequence ID" value="EGD79795.1"/>
    <property type="molecule type" value="Genomic_DNA"/>
</dbReference>
<evidence type="ECO:0000256" key="2">
    <source>
        <dbReference type="ARBA" id="ARBA00012513"/>
    </source>
</evidence>
<dbReference type="InParanoid" id="F2UQC7"/>
<keyword evidence="5 10" id="KW-0547">Nucleotide-binding</keyword>
<dbReference type="SUPFAM" id="SSF56112">
    <property type="entry name" value="Protein kinase-like (PK-like)"/>
    <property type="match status" value="1"/>
</dbReference>
<dbReference type="InterPro" id="IPR017441">
    <property type="entry name" value="Protein_kinase_ATP_BS"/>
</dbReference>
<evidence type="ECO:0000259" key="13">
    <source>
        <dbReference type="PROSITE" id="PS50951"/>
    </source>
</evidence>
<dbReference type="Gene3D" id="1.10.287.4270">
    <property type="match status" value="1"/>
</dbReference>
<keyword evidence="3" id="KW-0723">Serine/threonine-protein kinase</keyword>
<dbReference type="eggNOG" id="KOG0574">
    <property type="taxonomic scope" value="Eukaryota"/>
</dbReference>
<dbReference type="PROSITE" id="PS50951">
    <property type="entry name" value="SARAH"/>
    <property type="match status" value="1"/>
</dbReference>
<dbReference type="PANTHER" id="PTHR48012:SF10">
    <property type="entry name" value="FI20177P1"/>
    <property type="match status" value="1"/>
</dbReference>
<dbReference type="Gene3D" id="1.10.510.10">
    <property type="entry name" value="Transferase(Phosphotransferase) domain 1"/>
    <property type="match status" value="1"/>
</dbReference>
<dbReference type="PROSITE" id="PS50011">
    <property type="entry name" value="PROTEIN_KINASE_DOM"/>
    <property type="match status" value="1"/>
</dbReference>
<dbReference type="AlphaFoldDB" id="F2UQC7"/>
<dbReference type="KEGG" id="sre:PTSG_10780"/>
<dbReference type="InterPro" id="IPR050629">
    <property type="entry name" value="STE20/SPS1-PAK"/>
</dbReference>
<evidence type="ECO:0000256" key="3">
    <source>
        <dbReference type="ARBA" id="ARBA00022527"/>
    </source>
</evidence>
<comment type="similarity">
    <text evidence="1">Belongs to the protein kinase superfamily. STE Ser/Thr protein kinase family. STE20 subfamily.</text>
</comment>
<dbReference type="Pfam" id="PF00069">
    <property type="entry name" value="Pkinase"/>
    <property type="match status" value="1"/>
</dbReference>
<dbReference type="PROSITE" id="PS00107">
    <property type="entry name" value="PROTEIN_KINASE_ATP"/>
    <property type="match status" value="1"/>
</dbReference>
<dbReference type="Pfam" id="PF11629">
    <property type="entry name" value="Mst1_SARAH"/>
    <property type="match status" value="1"/>
</dbReference>
<feature type="domain" description="SARAH" evidence="13">
    <location>
        <begin position="406"/>
        <end position="453"/>
    </location>
</feature>
<dbReference type="GO" id="GO:0005524">
    <property type="term" value="F:ATP binding"/>
    <property type="evidence" value="ECO:0007669"/>
    <property type="project" value="UniProtKB-UniRule"/>
</dbReference>
<dbReference type="CDD" id="cd21884">
    <property type="entry name" value="SARAH_MST_Hpo"/>
    <property type="match status" value="1"/>
</dbReference>
<dbReference type="InterPro" id="IPR011009">
    <property type="entry name" value="Kinase-like_dom_sf"/>
</dbReference>
<evidence type="ECO:0000313" key="15">
    <source>
        <dbReference type="Proteomes" id="UP000007799"/>
    </source>
</evidence>
<evidence type="ECO:0000256" key="11">
    <source>
        <dbReference type="SAM" id="MobiDB-lite"/>
    </source>
</evidence>
<evidence type="ECO:0000256" key="4">
    <source>
        <dbReference type="ARBA" id="ARBA00022679"/>
    </source>
</evidence>